<dbReference type="RefSeq" id="WP_189744218.1">
    <property type="nucleotide sequence ID" value="NZ_BMRL01000015.1"/>
</dbReference>
<dbReference type="EMBL" id="BNEC01000003">
    <property type="protein sequence ID" value="GHI68134.1"/>
    <property type="molecule type" value="Genomic_DNA"/>
</dbReference>
<evidence type="ECO:0000256" key="14">
    <source>
        <dbReference type="SAM" id="MobiDB-lite"/>
    </source>
</evidence>
<dbReference type="GeneID" id="95594431"/>
<evidence type="ECO:0000256" key="7">
    <source>
        <dbReference type="ARBA" id="ARBA00023004"/>
    </source>
</evidence>
<evidence type="ECO:0000256" key="1">
    <source>
        <dbReference type="ARBA" id="ARBA00004196"/>
    </source>
</evidence>
<feature type="region of interest" description="Disordered" evidence="14">
    <location>
        <begin position="290"/>
        <end position="315"/>
    </location>
</feature>
<dbReference type="Pfam" id="PF04261">
    <property type="entry name" value="Dyp_perox_N"/>
    <property type="match status" value="1"/>
</dbReference>
<dbReference type="SUPFAM" id="SSF54909">
    <property type="entry name" value="Dimeric alpha+beta barrel"/>
    <property type="match status" value="1"/>
</dbReference>
<keyword evidence="7 13" id="KW-0408">Iron</keyword>
<feature type="domain" description="Dyp-type peroxidase C-terminal" evidence="16">
    <location>
        <begin position="226"/>
        <end position="408"/>
    </location>
</feature>
<evidence type="ECO:0000256" key="5">
    <source>
        <dbReference type="ARBA" id="ARBA00022729"/>
    </source>
</evidence>
<dbReference type="PANTHER" id="PTHR30521:SF4">
    <property type="entry name" value="DEFERROCHELATASE"/>
    <property type="match status" value="1"/>
</dbReference>
<evidence type="ECO:0000259" key="16">
    <source>
        <dbReference type="Pfam" id="PF20628"/>
    </source>
</evidence>
<evidence type="ECO:0000256" key="10">
    <source>
        <dbReference type="ARBA" id="ARBA00033771"/>
    </source>
</evidence>
<comment type="cofactor">
    <cofactor evidence="13">
        <name>heme b</name>
        <dbReference type="ChEBI" id="CHEBI:60344"/>
    </cofactor>
    <text evidence="13">Binds 1 heme b (iron(II)-protoporphyrin IX) group non-covalently per subunit.</text>
</comment>
<evidence type="ECO:0000256" key="9">
    <source>
        <dbReference type="ARBA" id="ARBA00025737"/>
    </source>
</evidence>
<comment type="subcellular location">
    <subcellularLocation>
        <location evidence="1">Cell envelope</location>
    </subcellularLocation>
</comment>
<keyword evidence="8" id="KW-0456">Lyase</keyword>
<evidence type="ECO:0000256" key="8">
    <source>
        <dbReference type="ARBA" id="ARBA00023239"/>
    </source>
</evidence>
<dbReference type="Pfam" id="PF20628">
    <property type="entry name" value="Dyp_perox_C"/>
    <property type="match status" value="1"/>
</dbReference>
<dbReference type="NCBIfam" id="TIGR01412">
    <property type="entry name" value="tat_substr_1"/>
    <property type="match status" value="1"/>
</dbReference>
<keyword evidence="18" id="KW-1185">Reference proteome</keyword>
<name>A0ABQ3SJ89_9ACTN</name>
<evidence type="ECO:0000256" key="3">
    <source>
        <dbReference type="ARBA" id="ARBA00022617"/>
    </source>
</evidence>
<evidence type="ECO:0000256" key="12">
    <source>
        <dbReference type="ARBA" id="ARBA00048856"/>
    </source>
</evidence>
<dbReference type="InterPro" id="IPR011008">
    <property type="entry name" value="Dimeric_a/b-barrel"/>
</dbReference>
<evidence type="ECO:0000256" key="2">
    <source>
        <dbReference type="ARBA" id="ARBA00022559"/>
    </source>
</evidence>
<evidence type="ECO:0000256" key="6">
    <source>
        <dbReference type="ARBA" id="ARBA00023002"/>
    </source>
</evidence>
<comment type="function">
    <text evidence="13">Involved in the recovery of exogenous heme iron. Extracts iron from heme while preserving the protoporphyrin ring intact.</text>
</comment>
<dbReference type="InterPro" id="IPR006311">
    <property type="entry name" value="TAT_signal"/>
</dbReference>
<reference evidence="18" key="1">
    <citation type="submission" date="2023-07" db="EMBL/GenBank/DDBJ databases">
        <title>Whole genome shotgun sequence of Streptomyces nojiriensis NBRC 13794.</title>
        <authorList>
            <person name="Komaki H."/>
            <person name="Tamura T."/>
        </authorList>
    </citation>
    <scope>NUCLEOTIDE SEQUENCE [LARGE SCALE GENOMIC DNA]</scope>
    <source>
        <strain evidence="18">NBRC 13794</strain>
    </source>
</reference>
<evidence type="ECO:0000259" key="15">
    <source>
        <dbReference type="Pfam" id="PF04261"/>
    </source>
</evidence>
<gene>
    <name evidence="17" type="ORF">Snoj_20520</name>
</gene>
<dbReference type="PANTHER" id="PTHR30521">
    <property type="entry name" value="DEFERROCHELATASE/PEROXIDASE"/>
    <property type="match status" value="1"/>
</dbReference>
<dbReference type="InterPro" id="IPR048327">
    <property type="entry name" value="Dyp_perox_N"/>
</dbReference>
<dbReference type="InterPro" id="IPR006314">
    <property type="entry name" value="Dyp_peroxidase"/>
</dbReference>
<comment type="similarity">
    <text evidence="9 13">Belongs to the DyP-type peroxidase family.</text>
</comment>
<dbReference type="EC" id="1.11.1.-" evidence="13"/>
<comment type="catalytic activity">
    <reaction evidence="12">
        <text>heme b + 2 H(+) = protoporphyrin IX + Fe(2+)</text>
        <dbReference type="Rhea" id="RHEA:22584"/>
        <dbReference type="ChEBI" id="CHEBI:15378"/>
        <dbReference type="ChEBI" id="CHEBI:29033"/>
        <dbReference type="ChEBI" id="CHEBI:57306"/>
        <dbReference type="ChEBI" id="CHEBI:60344"/>
        <dbReference type="EC" id="4.98.1.1"/>
    </reaction>
    <physiologicalReaction direction="left-to-right" evidence="12">
        <dbReference type="Rhea" id="RHEA:22585"/>
    </physiologicalReaction>
</comment>
<keyword evidence="5" id="KW-0732">Signal</keyword>
<evidence type="ECO:0000256" key="4">
    <source>
        <dbReference type="ARBA" id="ARBA00022723"/>
    </source>
</evidence>
<dbReference type="PROSITE" id="PS51318">
    <property type="entry name" value="TAT"/>
    <property type="match status" value="1"/>
</dbReference>
<keyword evidence="2 13" id="KW-0575">Peroxidase</keyword>
<keyword evidence="6 13" id="KW-0560">Oxidoreductase</keyword>
<dbReference type="InterPro" id="IPR006313">
    <property type="entry name" value="EfeB/EfeN"/>
</dbReference>
<dbReference type="InterPro" id="IPR048328">
    <property type="entry name" value="Dyp_perox_C"/>
</dbReference>
<proteinExistence type="inferred from homology"/>
<sequence length="421" mass="43814">MPTEASGAPGRRRPLTRRALLGAAGFGAAAGGGALVAATVRESPAAPSGGARATVPFHGPQQAGILHPRQTHAHLAAFDFGARTDRGRAAALLLRWSTAAQRLTRGEPVGEEISPPGSRAADTGVALGAGPASLTLTFGFGASFFDRVGLAAARPEALAPLPAFPDDRLDPARGDGDLFVQIAADDPLVCLHALRTVQRLAHGEAKTRWVMSGFTTAPVPGRTAPTHRNLMGQLDGTANPSPADAAARDRILVTAPGAPPWLAGGSYVVVRRIRMLLDHWDTLPQEHREQALGRRAADGSPLTGGGEHTAPDLTANRPDGVPVIAHNAHIRLAAPGANGGATMLRRGWSYYDGLRADGTPDAGMLFVAWQSDPRTGFVPVQQRLARGDALGRYLVHEASSLFVVPGGVRPGGYVAQALLEI</sequence>
<evidence type="ECO:0000256" key="13">
    <source>
        <dbReference type="RuleBase" id="RU365017"/>
    </source>
</evidence>
<evidence type="ECO:0000256" key="11">
    <source>
        <dbReference type="ARBA" id="ARBA00033775"/>
    </source>
</evidence>
<dbReference type="PROSITE" id="PS51404">
    <property type="entry name" value="DYP_PEROXIDASE"/>
    <property type="match status" value="1"/>
</dbReference>
<comment type="caution">
    <text evidence="17">The sequence shown here is derived from an EMBL/GenBank/DDBJ whole genome shotgun (WGS) entry which is preliminary data.</text>
</comment>
<keyword evidence="3 13" id="KW-0349">Heme</keyword>
<dbReference type="Proteomes" id="UP000613974">
    <property type="component" value="Unassembled WGS sequence"/>
</dbReference>
<keyword evidence="4 13" id="KW-0479">Metal-binding</keyword>
<evidence type="ECO:0000313" key="18">
    <source>
        <dbReference type="Proteomes" id="UP000613974"/>
    </source>
</evidence>
<evidence type="ECO:0000313" key="17">
    <source>
        <dbReference type="EMBL" id="GHI68134.1"/>
    </source>
</evidence>
<protein>
    <recommendedName>
        <fullName evidence="10 13">Deferrochelatase</fullName>
        <ecNumber evidence="13">1.11.1.-</ecNumber>
    </recommendedName>
    <alternativeName>
        <fullName evidence="11 13">Peroxidase EfeB</fullName>
    </alternativeName>
</protein>
<feature type="domain" description="Dyp-type peroxidase N-terminal" evidence="15">
    <location>
        <begin position="62"/>
        <end position="214"/>
    </location>
</feature>
<accession>A0ABQ3SJ89</accession>
<dbReference type="NCBIfam" id="TIGR01413">
    <property type="entry name" value="Dyp_perox_fam"/>
    <property type="match status" value="1"/>
</dbReference>
<organism evidence="17 18">
    <name type="scientific">Streptomyces nojiriensis</name>
    <dbReference type="NCBI Taxonomy" id="66374"/>
    <lineage>
        <taxon>Bacteria</taxon>
        <taxon>Bacillati</taxon>
        <taxon>Actinomycetota</taxon>
        <taxon>Actinomycetes</taxon>
        <taxon>Kitasatosporales</taxon>
        <taxon>Streptomycetaceae</taxon>
        <taxon>Streptomyces</taxon>
    </lineage>
</organism>